<keyword evidence="6" id="KW-1185">Reference proteome</keyword>
<dbReference type="SUPFAM" id="SSF51316">
    <property type="entry name" value="Mss4-like"/>
    <property type="match status" value="1"/>
</dbReference>
<dbReference type="PANTHER" id="PTHR28620:SF1">
    <property type="entry name" value="CENP-V_GFA DOMAIN-CONTAINING PROTEIN"/>
    <property type="match status" value="1"/>
</dbReference>
<dbReference type="Gene3D" id="2.170.150.70">
    <property type="match status" value="1"/>
</dbReference>
<evidence type="ECO:0000256" key="2">
    <source>
        <dbReference type="ARBA" id="ARBA00022723"/>
    </source>
</evidence>
<dbReference type="Proteomes" id="UP000781710">
    <property type="component" value="Unassembled WGS sequence"/>
</dbReference>
<dbReference type="InterPro" id="IPR052355">
    <property type="entry name" value="CENP-V-like"/>
</dbReference>
<dbReference type="InterPro" id="IPR006913">
    <property type="entry name" value="CENP-V/GFA"/>
</dbReference>
<evidence type="ECO:0000259" key="4">
    <source>
        <dbReference type="PROSITE" id="PS51891"/>
    </source>
</evidence>
<accession>A0ABQ6ZKQ4</accession>
<keyword evidence="2" id="KW-0479">Metal-binding</keyword>
<protein>
    <submittedName>
        <fullName evidence="5">Aldehyde-activating protein</fullName>
    </submittedName>
</protein>
<comment type="caution">
    <text evidence="5">The sequence shown here is derived from an EMBL/GenBank/DDBJ whole genome shotgun (WGS) entry which is preliminary data.</text>
</comment>
<sequence>MLKTYNGSCHCGAVRFEADIDLTQPTYRCNCSICRRNRFWPAIVAPDRFRLLAGEGELVEYRFNTLRNSHHFCRTCGVRPFGIGNDMPGEARIYGVNLGCLEDVSPEELDAAPVVHVDGAHDRWQEAPRFTRYL</sequence>
<feature type="domain" description="CENP-V/GFA" evidence="4">
    <location>
        <begin position="5"/>
        <end position="125"/>
    </location>
</feature>
<dbReference type="PROSITE" id="PS51891">
    <property type="entry name" value="CENP_V_GFA"/>
    <property type="match status" value="1"/>
</dbReference>
<organism evidence="5 6">
    <name type="scientific">Pseudoxanthomonas japonensis</name>
    <dbReference type="NCBI Taxonomy" id="69284"/>
    <lineage>
        <taxon>Bacteria</taxon>
        <taxon>Pseudomonadati</taxon>
        <taxon>Pseudomonadota</taxon>
        <taxon>Gammaproteobacteria</taxon>
        <taxon>Lysobacterales</taxon>
        <taxon>Lysobacteraceae</taxon>
        <taxon>Pseudoxanthomonas</taxon>
    </lineage>
</organism>
<name>A0ABQ6ZKQ4_9GAMM</name>
<reference evidence="5 6" key="1">
    <citation type="submission" date="2017-10" db="EMBL/GenBank/DDBJ databases">
        <title>Whole genome sequencing of members of genus Pseudoxanthomonas.</title>
        <authorList>
            <person name="Kumar S."/>
            <person name="Bansal K."/>
            <person name="Kaur A."/>
            <person name="Patil P."/>
            <person name="Sharma S."/>
            <person name="Patil P.B."/>
        </authorList>
    </citation>
    <scope>NUCLEOTIDE SEQUENCE [LARGE SCALE GENOMIC DNA]</scope>
    <source>
        <strain evidence="5 6">DSM 17109</strain>
    </source>
</reference>
<dbReference type="Pfam" id="PF04828">
    <property type="entry name" value="GFA"/>
    <property type="match status" value="1"/>
</dbReference>
<dbReference type="InterPro" id="IPR011057">
    <property type="entry name" value="Mss4-like_sf"/>
</dbReference>
<proteinExistence type="inferred from homology"/>
<dbReference type="EMBL" id="PDWW01000003">
    <property type="protein sequence ID" value="KAF1726727.1"/>
    <property type="molecule type" value="Genomic_DNA"/>
</dbReference>
<dbReference type="PANTHER" id="PTHR28620">
    <property type="entry name" value="CENTROMERE PROTEIN V"/>
    <property type="match status" value="1"/>
</dbReference>
<evidence type="ECO:0000313" key="5">
    <source>
        <dbReference type="EMBL" id="KAF1726727.1"/>
    </source>
</evidence>
<gene>
    <name evidence="5" type="ORF">CSC78_04020</name>
</gene>
<evidence type="ECO:0000313" key="6">
    <source>
        <dbReference type="Proteomes" id="UP000781710"/>
    </source>
</evidence>
<keyword evidence="3" id="KW-0862">Zinc</keyword>
<dbReference type="RefSeq" id="WP_162336621.1">
    <property type="nucleotide sequence ID" value="NZ_JBHSRQ010000016.1"/>
</dbReference>
<evidence type="ECO:0000256" key="3">
    <source>
        <dbReference type="ARBA" id="ARBA00022833"/>
    </source>
</evidence>
<evidence type="ECO:0000256" key="1">
    <source>
        <dbReference type="ARBA" id="ARBA00005495"/>
    </source>
</evidence>
<comment type="similarity">
    <text evidence="1">Belongs to the Gfa family.</text>
</comment>